<feature type="compositionally biased region" description="Basic residues" evidence="7">
    <location>
        <begin position="8"/>
        <end position="17"/>
    </location>
</feature>
<keyword evidence="6 8" id="KW-0472">Membrane</keyword>
<dbReference type="GO" id="GO:0034040">
    <property type="term" value="F:ATPase-coupled lipid transmembrane transporter activity"/>
    <property type="evidence" value="ECO:0007669"/>
    <property type="project" value="TreeGrafter"/>
</dbReference>
<name>A0A286DUT1_9ACTN</name>
<dbReference type="PANTHER" id="PTHR24221">
    <property type="entry name" value="ATP-BINDING CASSETTE SUB-FAMILY B"/>
    <property type="match status" value="1"/>
</dbReference>
<keyword evidence="12" id="KW-1185">Reference proteome</keyword>
<proteinExistence type="predicted"/>
<dbReference type="SUPFAM" id="SSF52540">
    <property type="entry name" value="P-loop containing nucleoside triphosphate hydrolases"/>
    <property type="match status" value="1"/>
</dbReference>
<evidence type="ECO:0000313" key="11">
    <source>
        <dbReference type="EMBL" id="SOD62324.1"/>
    </source>
</evidence>
<dbReference type="EMBL" id="OCNE01000005">
    <property type="protein sequence ID" value="SOD62324.1"/>
    <property type="molecule type" value="Genomic_DNA"/>
</dbReference>
<evidence type="ECO:0000256" key="3">
    <source>
        <dbReference type="ARBA" id="ARBA00022741"/>
    </source>
</evidence>
<accession>A0A286DUT1</accession>
<dbReference type="Pfam" id="PF00005">
    <property type="entry name" value="ABC_tran"/>
    <property type="match status" value="1"/>
</dbReference>
<evidence type="ECO:0000256" key="4">
    <source>
        <dbReference type="ARBA" id="ARBA00022840"/>
    </source>
</evidence>
<dbReference type="PROSITE" id="PS50929">
    <property type="entry name" value="ABC_TM1F"/>
    <property type="match status" value="1"/>
</dbReference>
<keyword evidence="2 8" id="KW-0812">Transmembrane</keyword>
<reference evidence="11 12" key="1">
    <citation type="submission" date="2017-09" db="EMBL/GenBank/DDBJ databases">
        <authorList>
            <person name="Ehlers B."/>
            <person name="Leendertz F.H."/>
        </authorList>
    </citation>
    <scope>NUCLEOTIDE SEQUENCE [LARGE SCALE GENOMIC DNA]</scope>
    <source>
        <strain evidence="11 12">CGMCC 4.7095</strain>
    </source>
</reference>
<feature type="domain" description="ABC transmembrane type-1" evidence="10">
    <location>
        <begin position="93"/>
        <end position="373"/>
    </location>
</feature>
<evidence type="ECO:0000256" key="6">
    <source>
        <dbReference type="ARBA" id="ARBA00023136"/>
    </source>
</evidence>
<dbReference type="Gene3D" id="1.20.1560.10">
    <property type="entry name" value="ABC transporter type 1, transmembrane domain"/>
    <property type="match status" value="1"/>
</dbReference>
<dbReference type="Proteomes" id="UP000219072">
    <property type="component" value="Unassembled WGS sequence"/>
</dbReference>
<evidence type="ECO:0000259" key="10">
    <source>
        <dbReference type="PROSITE" id="PS50929"/>
    </source>
</evidence>
<sequence>MRPFPRLLPRRPRRPAARHAAEHGPEVEVSASERELFGGQLVYDTSWSQHEGSRYQLDLRTMILGMPRLVGRAVALAWQADRRATACVAVAEVVSGISQALGLLGVNWLLATLLAGGEMTDRLRDAVPVAALLGAVAALGALCTALSTLAIGPLEPKVERLARERYLERAYEVEMAAMEDEDFHRLLESAQYGASSARSMIRHAVSVIAALLSLAAAGAVLTTLHWTLLPMLLVIVLPRALATLTVARRRYRSFHRWVQHSRGAGMLARLMTDTDAAAEVRVHGVGPFILRHFRGMSASQEAEQARLARLAARTDLLAAFCAGVAALATYLLLAGLLWTGSMALAAAGTAVLAIRSGTANLDGLIRQINYLHEESLYVGDLDRLIAESEQHRIPRGGAPLPSPVRAVEFDGVSFSYPGGSAGEPVLRDISLTLPADRGAVVALVGENGSGKSTLAKLLCGLYLPGAGTVRWNGVDVRELDRREIFGHCAIVHQDHFRWPMTARVNTVISRTDRPVDEALLAASAAHAGLGDLLSELPRGWETLLSRTFRGGHQLSGGQWQRLGIARAHYRDAPLLVVDEPTAALDARAEARVFAQIRSLADRGRTIVLITHRMASVRHADVVHVLHRGRLVESGTPEELLADEDGHYRALHDLQAAQFRPVPGQSKERLP</sequence>
<evidence type="ECO:0000256" key="7">
    <source>
        <dbReference type="SAM" id="MobiDB-lite"/>
    </source>
</evidence>
<organism evidence="11 12">
    <name type="scientific">Streptomyces zhaozhouensis</name>
    <dbReference type="NCBI Taxonomy" id="1300267"/>
    <lineage>
        <taxon>Bacteria</taxon>
        <taxon>Bacillati</taxon>
        <taxon>Actinomycetota</taxon>
        <taxon>Actinomycetes</taxon>
        <taxon>Kitasatosporales</taxon>
        <taxon>Streptomycetaceae</taxon>
        <taxon>Streptomyces</taxon>
    </lineage>
</organism>
<feature type="region of interest" description="Disordered" evidence="7">
    <location>
        <begin position="1"/>
        <end position="25"/>
    </location>
</feature>
<dbReference type="InterPro" id="IPR039421">
    <property type="entry name" value="Type_1_exporter"/>
</dbReference>
<evidence type="ECO:0000259" key="9">
    <source>
        <dbReference type="PROSITE" id="PS50893"/>
    </source>
</evidence>
<evidence type="ECO:0000256" key="1">
    <source>
        <dbReference type="ARBA" id="ARBA00004651"/>
    </source>
</evidence>
<comment type="subcellular location">
    <subcellularLocation>
        <location evidence="1">Cell membrane</location>
        <topology evidence="1">Multi-pass membrane protein</topology>
    </subcellularLocation>
</comment>
<dbReference type="SUPFAM" id="SSF90123">
    <property type="entry name" value="ABC transporter transmembrane region"/>
    <property type="match status" value="1"/>
</dbReference>
<dbReference type="InterPro" id="IPR003593">
    <property type="entry name" value="AAA+_ATPase"/>
</dbReference>
<dbReference type="InterPro" id="IPR027417">
    <property type="entry name" value="P-loop_NTPase"/>
</dbReference>
<keyword evidence="5 8" id="KW-1133">Transmembrane helix</keyword>
<dbReference type="InterPro" id="IPR003439">
    <property type="entry name" value="ABC_transporter-like_ATP-bd"/>
</dbReference>
<evidence type="ECO:0000313" key="12">
    <source>
        <dbReference type="Proteomes" id="UP000219072"/>
    </source>
</evidence>
<feature type="transmembrane region" description="Helical" evidence="8">
    <location>
        <begin position="204"/>
        <end position="222"/>
    </location>
</feature>
<keyword evidence="3" id="KW-0547">Nucleotide-binding</keyword>
<feature type="transmembrane region" description="Helical" evidence="8">
    <location>
        <begin position="316"/>
        <end position="338"/>
    </location>
</feature>
<dbReference type="InterPro" id="IPR011527">
    <property type="entry name" value="ABC1_TM_dom"/>
</dbReference>
<evidence type="ECO:0000256" key="2">
    <source>
        <dbReference type="ARBA" id="ARBA00022692"/>
    </source>
</evidence>
<protein>
    <submittedName>
        <fullName evidence="11">ATP-binding cassette, subfamily B</fullName>
    </submittedName>
</protein>
<feature type="transmembrane region" description="Helical" evidence="8">
    <location>
        <begin position="86"/>
        <end position="110"/>
    </location>
</feature>
<dbReference type="Gene3D" id="3.40.50.300">
    <property type="entry name" value="P-loop containing nucleotide triphosphate hydrolases"/>
    <property type="match status" value="1"/>
</dbReference>
<dbReference type="SMART" id="SM00382">
    <property type="entry name" value="AAA"/>
    <property type="match status" value="1"/>
</dbReference>
<feature type="transmembrane region" description="Helical" evidence="8">
    <location>
        <begin position="228"/>
        <end position="247"/>
    </location>
</feature>
<evidence type="ECO:0000256" key="5">
    <source>
        <dbReference type="ARBA" id="ARBA00022989"/>
    </source>
</evidence>
<feature type="transmembrane region" description="Helical" evidence="8">
    <location>
        <begin position="130"/>
        <end position="154"/>
    </location>
</feature>
<keyword evidence="4 11" id="KW-0067">ATP-binding</keyword>
<dbReference type="AlphaFoldDB" id="A0A286DUT1"/>
<evidence type="ECO:0000256" key="8">
    <source>
        <dbReference type="SAM" id="Phobius"/>
    </source>
</evidence>
<dbReference type="PANTHER" id="PTHR24221:SF654">
    <property type="entry name" value="ATP-BINDING CASSETTE SUB-FAMILY B MEMBER 6"/>
    <property type="match status" value="1"/>
</dbReference>
<dbReference type="CDD" id="cd03228">
    <property type="entry name" value="ABCC_MRP_Like"/>
    <property type="match status" value="1"/>
</dbReference>
<dbReference type="GO" id="GO:0016887">
    <property type="term" value="F:ATP hydrolysis activity"/>
    <property type="evidence" value="ECO:0007669"/>
    <property type="project" value="InterPro"/>
</dbReference>
<dbReference type="InterPro" id="IPR036640">
    <property type="entry name" value="ABC1_TM_sf"/>
</dbReference>
<dbReference type="GO" id="GO:0140359">
    <property type="term" value="F:ABC-type transporter activity"/>
    <property type="evidence" value="ECO:0007669"/>
    <property type="project" value="InterPro"/>
</dbReference>
<gene>
    <name evidence="11" type="ORF">SAMN06297387_105140</name>
</gene>
<dbReference type="GO" id="GO:0005886">
    <property type="term" value="C:plasma membrane"/>
    <property type="evidence" value="ECO:0007669"/>
    <property type="project" value="UniProtKB-SubCell"/>
</dbReference>
<dbReference type="GO" id="GO:0005524">
    <property type="term" value="F:ATP binding"/>
    <property type="evidence" value="ECO:0007669"/>
    <property type="project" value="UniProtKB-KW"/>
</dbReference>
<feature type="domain" description="ABC transporter" evidence="9">
    <location>
        <begin position="407"/>
        <end position="652"/>
    </location>
</feature>
<dbReference type="OrthoDB" id="9806127at2"/>
<dbReference type="PROSITE" id="PS50893">
    <property type="entry name" value="ABC_TRANSPORTER_2"/>
    <property type="match status" value="1"/>
</dbReference>